<dbReference type="PANTHER" id="PTHR38769:SF1">
    <property type="entry name" value="UPF0381 PROTEIN YFCZ-RELATED"/>
    <property type="match status" value="1"/>
</dbReference>
<name>A0A4R1KYC0_9PAST</name>
<gene>
    <name evidence="2" type="ORF">EV692_1481</name>
</gene>
<dbReference type="InterPro" id="IPR005272">
    <property type="entry name" value="DUF406"/>
</dbReference>
<dbReference type="Proteomes" id="UP000295496">
    <property type="component" value="Unassembled WGS sequence"/>
</dbReference>
<evidence type="ECO:0000313" key="3">
    <source>
        <dbReference type="Proteomes" id="UP000295496"/>
    </source>
</evidence>
<dbReference type="NCBIfam" id="TIGR00743">
    <property type="entry name" value="DUF406 family protein"/>
    <property type="match status" value="1"/>
</dbReference>
<comment type="similarity">
    <text evidence="1">Belongs to the UPF0381 family.</text>
</comment>
<protein>
    <submittedName>
        <fullName evidence="2">Uncharacterized protein (TIGR00743 family)</fullName>
    </submittedName>
</protein>
<evidence type="ECO:0000256" key="1">
    <source>
        <dbReference type="ARBA" id="ARBA00006201"/>
    </source>
</evidence>
<evidence type="ECO:0000313" key="2">
    <source>
        <dbReference type="EMBL" id="TCK69560.1"/>
    </source>
</evidence>
<organism evidence="2 3">
    <name type="scientific">Lonepinella koalarum</name>
    <dbReference type="NCBI Taxonomy" id="53417"/>
    <lineage>
        <taxon>Bacteria</taxon>
        <taxon>Pseudomonadati</taxon>
        <taxon>Pseudomonadota</taxon>
        <taxon>Gammaproteobacteria</taxon>
        <taxon>Pasteurellales</taxon>
        <taxon>Pasteurellaceae</taxon>
        <taxon>Lonepinella</taxon>
    </lineage>
</organism>
<dbReference type="RefSeq" id="WP_132302049.1">
    <property type="nucleotide sequence ID" value="NZ_CP170642.1"/>
</dbReference>
<dbReference type="PANTHER" id="PTHR38769">
    <property type="entry name" value="UPF0381 PROTEIN YFCZ-RELATED"/>
    <property type="match status" value="1"/>
</dbReference>
<dbReference type="AlphaFoldDB" id="A0A4R1KYC0"/>
<dbReference type="GO" id="GO:0005829">
    <property type="term" value="C:cytosol"/>
    <property type="evidence" value="ECO:0007669"/>
    <property type="project" value="TreeGrafter"/>
</dbReference>
<proteinExistence type="inferred from homology"/>
<comment type="caution">
    <text evidence="2">The sequence shown here is derived from an EMBL/GenBank/DDBJ whole genome shotgun (WGS) entry which is preliminary data.</text>
</comment>
<dbReference type="Gene3D" id="3.30.70.860">
    <property type="match status" value="1"/>
</dbReference>
<dbReference type="InterPro" id="IPR035571">
    <property type="entry name" value="UPF0234-like_C"/>
</dbReference>
<dbReference type="EMBL" id="SMGJ01000004">
    <property type="protein sequence ID" value="TCK69560.1"/>
    <property type="molecule type" value="Genomic_DNA"/>
</dbReference>
<accession>A0A4R1KYC0</accession>
<sequence>MQRIEQTSRCGSKSKANGFLDGAESAVQISQFFTTQQDAEQALQYFIQQAKQVESEPCEIHSDIQPIKHGVVLDVKIVFCCEVEAILFQMKI</sequence>
<dbReference type="Pfam" id="PF04175">
    <property type="entry name" value="DUF406"/>
    <property type="match status" value="1"/>
</dbReference>
<keyword evidence="3" id="KW-1185">Reference proteome</keyword>
<reference evidence="2 3" key="1">
    <citation type="submission" date="2019-03" db="EMBL/GenBank/DDBJ databases">
        <title>Genomic Encyclopedia of Type Strains, Phase IV (KMG-IV): sequencing the most valuable type-strain genomes for metagenomic binning, comparative biology and taxonomic classification.</title>
        <authorList>
            <person name="Goeker M."/>
        </authorList>
    </citation>
    <scope>NUCLEOTIDE SEQUENCE [LARGE SCALE GENOMIC DNA]</scope>
    <source>
        <strain evidence="2 3">DSM 10053</strain>
    </source>
</reference>